<dbReference type="AlphaFoldDB" id="A0ABD1UYX0"/>
<dbReference type="PANTHER" id="PTHR31470:SF53">
    <property type="entry name" value="CYSTEINE PROTEINASES SUPERFAMILY PROTEIN-RELATED"/>
    <property type="match status" value="1"/>
</dbReference>
<evidence type="ECO:0000259" key="4">
    <source>
        <dbReference type="Pfam" id="PF02902"/>
    </source>
</evidence>
<keyword evidence="2" id="KW-0645">Protease</keyword>
<organism evidence="5 6">
    <name type="scientific">Forsythia ovata</name>
    <dbReference type="NCBI Taxonomy" id="205694"/>
    <lineage>
        <taxon>Eukaryota</taxon>
        <taxon>Viridiplantae</taxon>
        <taxon>Streptophyta</taxon>
        <taxon>Embryophyta</taxon>
        <taxon>Tracheophyta</taxon>
        <taxon>Spermatophyta</taxon>
        <taxon>Magnoliopsida</taxon>
        <taxon>eudicotyledons</taxon>
        <taxon>Gunneridae</taxon>
        <taxon>Pentapetalae</taxon>
        <taxon>asterids</taxon>
        <taxon>lamiids</taxon>
        <taxon>Lamiales</taxon>
        <taxon>Oleaceae</taxon>
        <taxon>Forsythieae</taxon>
        <taxon>Forsythia</taxon>
    </lineage>
</organism>
<accession>A0ABD1UYX0</accession>
<keyword evidence="3" id="KW-0378">Hydrolase</keyword>
<dbReference type="Proteomes" id="UP001604277">
    <property type="component" value="Unassembled WGS sequence"/>
</dbReference>
<gene>
    <name evidence="5" type="ORF">Fot_22860</name>
</gene>
<reference evidence="6" key="1">
    <citation type="submission" date="2024-07" db="EMBL/GenBank/DDBJ databases">
        <title>Two chromosome-level genome assemblies of Korean endemic species Abeliophyllum distichum and Forsythia ovata (Oleaceae).</title>
        <authorList>
            <person name="Jang H."/>
        </authorList>
    </citation>
    <scope>NUCLEOTIDE SEQUENCE [LARGE SCALE GENOMIC DNA]</scope>
</reference>
<dbReference type="Pfam" id="PF02902">
    <property type="entry name" value="Peptidase_C48"/>
    <property type="match status" value="1"/>
</dbReference>
<dbReference type="Gene3D" id="3.40.395.10">
    <property type="entry name" value="Adenoviral Proteinase, Chain A"/>
    <property type="match status" value="1"/>
</dbReference>
<dbReference type="GO" id="GO:0008233">
    <property type="term" value="F:peptidase activity"/>
    <property type="evidence" value="ECO:0007669"/>
    <property type="project" value="UniProtKB-KW"/>
</dbReference>
<dbReference type="EMBL" id="JBFOLJ010000006">
    <property type="protein sequence ID" value="KAL2530259.1"/>
    <property type="molecule type" value="Genomic_DNA"/>
</dbReference>
<evidence type="ECO:0000256" key="3">
    <source>
        <dbReference type="ARBA" id="ARBA00022801"/>
    </source>
</evidence>
<evidence type="ECO:0000256" key="2">
    <source>
        <dbReference type="ARBA" id="ARBA00022670"/>
    </source>
</evidence>
<dbReference type="GO" id="GO:0006508">
    <property type="term" value="P:proteolysis"/>
    <property type="evidence" value="ECO:0007669"/>
    <property type="project" value="UniProtKB-KW"/>
</dbReference>
<dbReference type="InterPro" id="IPR003653">
    <property type="entry name" value="Peptidase_C48_C"/>
</dbReference>
<protein>
    <recommendedName>
        <fullName evidence="4">Ubiquitin-like protease family profile domain-containing protein</fullName>
    </recommendedName>
</protein>
<dbReference type="SUPFAM" id="SSF54001">
    <property type="entry name" value="Cysteine proteinases"/>
    <property type="match status" value="1"/>
</dbReference>
<comment type="similarity">
    <text evidence="1">Belongs to the peptidase C48 family.</text>
</comment>
<feature type="domain" description="Ubiquitin-like protease family profile" evidence="4">
    <location>
        <begin position="7"/>
        <end position="69"/>
    </location>
</feature>
<name>A0ABD1UYX0_9LAMI</name>
<evidence type="ECO:0000256" key="1">
    <source>
        <dbReference type="ARBA" id="ARBA00005234"/>
    </source>
</evidence>
<sequence>MACNTLWWDVDHVLLPVMMQNRVHWILLHFDIVHRCLNVFNSYRKVIRDNHIRKTVKPYVEIISYLLHHSGFYKAGSSSVVDWSAYDGKDPFDELDFQILGKIPQQYQMLV</sequence>
<evidence type="ECO:0000313" key="5">
    <source>
        <dbReference type="EMBL" id="KAL2530259.1"/>
    </source>
</evidence>
<dbReference type="InterPro" id="IPR038765">
    <property type="entry name" value="Papain-like_cys_pep_sf"/>
</dbReference>
<comment type="caution">
    <text evidence="5">The sequence shown here is derived from an EMBL/GenBank/DDBJ whole genome shotgun (WGS) entry which is preliminary data.</text>
</comment>
<keyword evidence="6" id="KW-1185">Reference proteome</keyword>
<dbReference type="PANTHER" id="PTHR31470">
    <property type="entry name" value="CYSTEINE PROTEINASES SUPERFAMILY PROTEIN-RELATED-RELATED"/>
    <property type="match status" value="1"/>
</dbReference>
<proteinExistence type="inferred from homology"/>
<evidence type="ECO:0000313" key="6">
    <source>
        <dbReference type="Proteomes" id="UP001604277"/>
    </source>
</evidence>